<feature type="region of interest" description="Disordered" evidence="1">
    <location>
        <begin position="1"/>
        <end position="67"/>
    </location>
</feature>
<feature type="compositionally biased region" description="Acidic residues" evidence="1">
    <location>
        <begin position="12"/>
        <end position="21"/>
    </location>
</feature>
<name>A0ABW6R340_9NOCA</name>
<comment type="caution">
    <text evidence="2">The sequence shown here is derived from an EMBL/GenBank/DDBJ whole genome shotgun (WGS) entry which is preliminary data.</text>
</comment>
<sequence>MASQGYYNHYDDPDEFWDDAPLEAPRRLTAEVPATHVVGGYPGEGPGSGDFRSVQASPPPQPRVPNDDVAAQQEQFERQRDITRGRIDAVMASMGSMLFTGVSSDRAAVASVSSSGDVVDIRLPKGFGDLTRPSWVVADDINSVAAAIVEAVNAARFNRAETVAGRLADEFRR</sequence>
<dbReference type="Proteomes" id="UP001601948">
    <property type="component" value="Unassembled WGS sequence"/>
</dbReference>
<evidence type="ECO:0000256" key="1">
    <source>
        <dbReference type="SAM" id="MobiDB-lite"/>
    </source>
</evidence>
<gene>
    <name evidence="2" type="ORF">ACFYV7_30585</name>
</gene>
<evidence type="ECO:0000313" key="2">
    <source>
        <dbReference type="EMBL" id="MFF3227180.1"/>
    </source>
</evidence>
<proteinExistence type="predicted"/>
<accession>A0ABW6R340</accession>
<keyword evidence="3" id="KW-1185">Reference proteome</keyword>
<dbReference type="EMBL" id="JBIAPI010000009">
    <property type="protein sequence ID" value="MFF3227180.1"/>
    <property type="molecule type" value="Genomic_DNA"/>
</dbReference>
<organism evidence="2 3">
    <name type="scientific">Nocardia suismassiliense</name>
    <dbReference type="NCBI Taxonomy" id="2077092"/>
    <lineage>
        <taxon>Bacteria</taxon>
        <taxon>Bacillati</taxon>
        <taxon>Actinomycetota</taxon>
        <taxon>Actinomycetes</taxon>
        <taxon>Mycobacteriales</taxon>
        <taxon>Nocardiaceae</taxon>
        <taxon>Nocardia</taxon>
    </lineage>
</organism>
<dbReference type="RefSeq" id="WP_387723032.1">
    <property type="nucleotide sequence ID" value="NZ_JBIAPI010000009.1"/>
</dbReference>
<protein>
    <recommendedName>
        <fullName evidence="4">YbaB/EbfC DNA-binding family protein</fullName>
    </recommendedName>
</protein>
<evidence type="ECO:0000313" key="3">
    <source>
        <dbReference type="Proteomes" id="UP001601948"/>
    </source>
</evidence>
<reference evidence="2 3" key="1">
    <citation type="submission" date="2024-10" db="EMBL/GenBank/DDBJ databases">
        <title>The Natural Products Discovery Center: Release of the First 8490 Sequenced Strains for Exploring Actinobacteria Biosynthetic Diversity.</title>
        <authorList>
            <person name="Kalkreuter E."/>
            <person name="Kautsar S.A."/>
            <person name="Yang D."/>
            <person name="Bader C.D."/>
            <person name="Teijaro C.N."/>
            <person name="Fluegel L."/>
            <person name="Davis C.M."/>
            <person name="Simpson J.R."/>
            <person name="Lauterbach L."/>
            <person name="Steele A.D."/>
            <person name="Gui C."/>
            <person name="Meng S."/>
            <person name="Li G."/>
            <person name="Viehrig K."/>
            <person name="Ye F."/>
            <person name="Su P."/>
            <person name="Kiefer A.F."/>
            <person name="Nichols A."/>
            <person name="Cepeda A.J."/>
            <person name="Yan W."/>
            <person name="Fan B."/>
            <person name="Jiang Y."/>
            <person name="Adhikari A."/>
            <person name="Zheng C.-J."/>
            <person name="Schuster L."/>
            <person name="Cowan T.M."/>
            <person name="Smanski M.J."/>
            <person name="Chevrette M.G."/>
            <person name="De Carvalho L.P.S."/>
            <person name="Shen B."/>
        </authorList>
    </citation>
    <scope>NUCLEOTIDE SEQUENCE [LARGE SCALE GENOMIC DNA]</scope>
    <source>
        <strain evidence="2 3">NPDC003040</strain>
    </source>
</reference>
<evidence type="ECO:0008006" key="4">
    <source>
        <dbReference type="Google" id="ProtNLM"/>
    </source>
</evidence>